<reference evidence="2" key="1">
    <citation type="submission" date="2022-07" db="EMBL/GenBank/DDBJ databases">
        <authorList>
            <person name="Wu T."/>
        </authorList>
    </citation>
    <scope>NUCLEOTIDE SEQUENCE</scope>
    <source>
        <strain evidence="2">SD-1</strain>
        <plasmid evidence="2">unnamed1</plasmid>
    </source>
</reference>
<dbReference type="InterPro" id="IPR036388">
    <property type="entry name" value="WH-like_DNA-bd_sf"/>
</dbReference>
<protein>
    <submittedName>
        <fullName evidence="2">Helix-turn-helix domain-containing protein</fullName>
    </submittedName>
</protein>
<dbReference type="Pfam" id="PF12728">
    <property type="entry name" value="HTH_17"/>
    <property type="match status" value="1"/>
</dbReference>
<gene>
    <name evidence="2" type="ORF">NL394_22200</name>
</gene>
<organism evidence="2 3">
    <name type="scientific">Paenarthrobacter ureafaciens</name>
    <dbReference type="NCBI Taxonomy" id="37931"/>
    <lineage>
        <taxon>Bacteria</taxon>
        <taxon>Bacillati</taxon>
        <taxon>Actinomycetota</taxon>
        <taxon>Actinomycetes</taxon>
        <taxon>Micrococcales</taxon>
        <taxon>Micrococcaceae</taxon>
        <taxon>Paenarthrobacter</taxon>
    </lineage>
</organism>
<dbReference type="EMBL" id="CP101186">
    <property type="protein sequence ID" value="UYV99952.1"/>
    <property type="molecule type" value="Genomic_DNA"/>
</dbReference>
<sequence>MRWDGLSVDPKYLDALFAKYPERLTPQDLEEIFGLSRNTVYRWLQTGVIPAYQVEKTWLIARDQVKDWVWENRNTLRQGKTPGATEEQADQA</sequence>
<feature type="domain" description="Helix-turn-helix" evidence="1">
    <location>
        <begin position="24"/>
        <end position="73"/>
    </location>
</feature>
<evidence type="ECO:0000259" key="1">
    <source>
        <dbReference type="Pfam" id="PF12728"/>
    </source>
</evidence>
<evidence type="ECO:0000313" key="2">
    <source>
        <dbReference type="EMBL" id="UYV99952.1"/>
    </source>
</evidence>
<dbReference type="SUPFAM" id="SSF46955">
    <property type="entry name" value="Putative DNA-binding domain"/>
    <property type="match status" value="1"/>
</dbReference>
<name>A0AAX3ERI4_PAEUR</name>
<proteinExistence type="predicted"/>
<keyword evidence="2" id="KW-0614">Plasmid</keyword>
<accession>A0AAX3ERI4</accession>
<dbReference type="InterPro" id="IPR010093">
    <property type="entry name" value="SinI_DNA-bd"/>
</dbReference>
<dbReference type="Gene3D" id="1.10.10.10">
    <property type="entry name" value="Winged helix-like DNA-binding domain superfamily/Winged helix DNA-binding domain"/>
    <property type="match status" value="1"/>
</dbReference>
<evidence type="ECO:0000313" key="3">
    <source>
        <dbReference type="Proteomes" id="UP001163293"/>
    </source>
</evidence>
<dbReference type="GO" id="GO:0003677">
    <property type="term" value="F:DNA binding"/>
    <property type="evidence" value="ECO:0007669"/>
    <property type="project" value="InterPro"/>
</dbReference>
<dbReference type="RefSeq" id="WP_168529777.1">
    <property type="nucleotide sequence ID" value="NZ_CP094490.1"/>
</dbReference>
<dbReference type="Proteomes" id="UP001163293">
    <property type="component" value="Plasmid unnamed1"/>
</dbReference>
<geneLocation type="plasmid" evidence="2 3">
    <name>unnamed1</name>
</geneLocation>
<dbReference type="AlphaFoldDB" id="A0AAX3ERI4"/>
<dbReference type="NCBIfam" id="TIGR01764">
    <property type="entry name" value="excise"/>
    <property type="match status" value="1"/>
</dbReference>
<dbReference type="InterPro" id="IPR009061">
    <property type="entry name" value="DNA-bd_dom_put_sf"/>
</dbReference>
<dbReference type="InterPro" id="IPR041657">
    <property type="entry name" value="HTH_17"/>
</dbReference>
<keyword evidence="3" id="KW-1185">Reference proteome</keyword>